<evidence type="ECO:0000313" key="1">
    <source>
        <dbReference type="EMBL" id="SDZ93377.1"/>
    </source>
</evidence>
<protein>
    <recommendedName>
        <fullName evidence="3">Lipoprotein</fullName>
    </recommendedName>
</protein>
<keyword evidence="2" id="KW-1185">Reference proteome</keyword>
<dbReference type="Proteomes" id="UP000198820">
    <property type="component" value="Unassembled WGS sequence"/>
</dbReference>
<dbReference type="EMBL" id="FNQF01000002">
    <property type="protein sequence ID" value="SDZ93377.1"/>
    <property type="molecule type" value="Genomic_DNA"/>
</dbReference>
<dbReference type="PROSITE" id="PS51257">
    <property type="entry name" value="PROKAR_LIPOPROTEIN"/>
    <property type="match status" value="1"/>
</dbReference>
<gene>
    <name evidence="1" type="ORF">SAMN05421540_102222</name>
</gene>
<evidence type="ECO:0000313" key="2">
    <source>
        <dbReference type="Proteomes" id="UP000198820"/>
    </source>
</evidence>
<name>A0A1H3X1V5_9FLAO</name>
<dbReference type="STRING" id="908615.SAMN05421540_102222"/>
<accession>A0A1H3X1V5</accession>
<proteinExistence type="predicted"/>
<dbReference type="RefSeq" id="WP_093239407.1">
    <property type="nucleotide sequence ID" value="NZ_FNQF01000002.1"/>
</dbReference>
<organism evidence="1 2">
    <name type="scientific">Psychroflexus halocasei</name>
    <dbReference type="NCBI Taxonomy" id="908615"/>
    <lineage>
        <taxon>Bacteria</taxon>
        <taxon>Pseudomonadati</taxon>
        <taxon>Bacteroidota</taxon>
        <taxon>Flavobacteriia</taxon>
        <taxon>Flavobacteriales</taxon>
        <taxon>Flavobacteriaceae</taxon>
        <taxon>Psychroflexus</taxon>
    </lineage>
</organism>
<sequence length="390" mass="46254">MKTIFISSFFIILMSCTTLKSTQKDINSGNYKTAMLDAISKIKKDKNSDKSKAYADLLFNAFQKYRDKKHRDIAFLESDSQKNNAQDLYESYREIKYYQDQIRPLLPLKSSKNKALNFKLNDYSDEIIDSKRNLTDQLFSEALDLIDQNNRQSYRKAYQLLKRVEGLNPHYKQLKEMQNIAYQNGVSYVWISSVNQTDLLLPKNFQREILNLETYHLDDFWTVYHNNPNEQLDYDQKVIVEFTDFNFSPERLQEREIPLEREIIEGWEYKKDRRGNYVLDENGNKIKEEIISVAKGLFLETRQSKEVQVRAKVRFVDLYKNEQITSRDFESLFVFENNFAQFKGDPKVLTPKEQLLIQKGFVNFPSNERMLLDAVQDVKTKIKTILKKQF</sequence>
<dbReference type="AlphaFoldDB" id="A0A1H3X1V5"/>
<evidence type="ECO:0008006" key="3">
    <source>
        <dbReference type="Google" id="ProtNLM"/>
    </source>
</evidence>
<reference evidence="1 2" key="1">
    <citation type="submission" date="2016-10" db="EMBL/GenBank/DDBJ databases">
        <authorList>
            <person name="de Groot N.N."/>
        </authorList>
    </citation>
    <scope>NUCLEOTIDE SEQUENCE [LARGE SCALE GENOMIC DNA]</scope>
    <source>
        <strain evidence="1 2">DSM 23581</strain>
    </source>
</reference>